<dbReference type="EMBL" id="JAANBB010000005">
    <property type="protein sequence ID" value="KAF7557425.1"/>
    <property type="molecule type" value="Genomic_DNA"/>
</dbReference>
<protein>
    <submittedName>
        <fullName evidence="2">Uncharacterized protein</fullName>
    </submittedName>
</protein>
<dbReference type="AlphaFoldDB" id="A0A9P5HMA4"/>
<evidence type="ECO:0000313" key="3">
    <source>
        <dbReference type="Proteomes" id="UP000722485"/>
    </source>
</evidence>
<accession>A0A9P5HMA4</accession>
<reference evidence="2" key="1">
    <citation type="submission" date="2020-03" db="EMBL/GenBank/DDBJ databases">
        <title>Draft Genome Sequence of Cylindrodendrum hubeiense.</title>
        <authorList>
            <person name="Buettner E."/>
            <person name="Kellner H."/>
        </authorList>
    </citation>
    <scope>NUCLEOTIDE SEQUENCE</scope>
    <source>
        <strain evidence="2">IHI 201604</strain>
    </source>
</reference>
<dbReference type="Proteomes" id="UP000722485">
    <property type="component" value="Unassembled WGS sequence"/>
</dbReference>
<organism evidence="2 3">
    <name type="scientific">Cylindrodendrum hubeiense</name>
    <dbReference type="NCBI Taxonomy" id="595255"/>
    <lineage>
        <taxon>Eukaryota</taxon>
        <taxon>Fungi</taxon>
        <taxon>Dikarya</taxon>
        <taxon>Ascomycota</taxon>
        <taxon>Pezizomycotina</taxon>
        <taxon>Sordariomycetes</taxon>
        <taxon>Hypocreomycetidae</taxon>
        <taxon>Hypocreales</taxon>
        <taxon>Nectriaceae</taxon>
        <taxon>Cylindrodendrum</taxon>
    </lineage>
</organism>
<dbReference type="OrthoDB" id="10592236at2759"/>
<evidence type="ECO:0000313" key="2">
    <source>
        <dbReference type="EMBL" id="KAF7557425.1"/>
    </source>
</evidence>
<keyword evidence="3" id="KW-1185">Reference proteome</keyword>
<proteinExistence type="predicted"/>
<comment type="caution">
    <text evidence="2">The sequence shown here is derived from an EMBL/GenBank/DDBJ whole genome shotgun (WGS) entry which is preliminary data.</text>
</comment>
<feature type="region of interest" description="Disordered" evidence="1">
    <location>
        <begin position="25"/>
        <end position="73"/>
    </location>
</feature>
<gene>
    <name evidence="2" type="ORF">G7Z17_g696</name>
</gene>
<name>A0A9P5HMA4_9HYPO</name>
<sequence length="115" mass="12632">MDGQHGFQRQSSEVKHEVFSSGGFQLTSEGISHGGLQHTSEGFSRGGFKPTDEGFSQSGFTRGSRGFQSEGNDEVSVKAEDLIALREIIERGRESLDAAEEMLRKLVFMTTVCKE</sequence>
<evidence type="ECO:0000256" key="1">
    <source>
        <dbReference type="SAM" id="MobiDB-lite"/>
    </source>
</evidence>
<feature type="region of interest" description="Disordered" evidence="1">
    <location>
        <begin position="1"/>
        <end position="20"/>
    </location>
</feature>
<feature type="compositionally biased region" description="Polar residues" evidence="1">
    <location>
        <begin position="54"/>
        <end position="70"/>
    </location>
</feature>